<feature type="domain" description="Type I restriction modification DNA specificity" evidence="4">
    <location>
        <begin position="18"/>
        <end position="195"/>
    </location>
</feature>
<evidence type="ECO:0000256" key="3">
    <source>
        <dbReference type="ARBA" id="ARBA00023125"/>
    </source>
</evidence>
<protein>
    <submittedName>
        <fullName evidence="5">Type I R/M system specificity subunit</fullName>
    </submittedName>
</protein>
<evidence type="ECO:0000256" key="2">
    <source>
        <dbReference type="ARBA" id="ARBA00022747"/>
    </source>
</evidence>
<evidence type="ECO:0000313" key="5">
    <source>
        <dbReference type="EMBL" id="CAL59264.1"/>
    </source>
</evidence>
<sequence length="408" mass="47053">MSEKLLFPKIRFKEFTNTWEQEKFANIYQFASEGGTPSTSIKKYYENGTIPFIKVEDTVNKYIENGKYFITENGLINSSAWLVPENSIIFTNGATIGNVAINKIKTATKQGILGIIPKQKYDVEFIYYLLSSKNFQNEVNRKITIGTFAMITLSNLDKIKVNLPNYDIERAKISSLFSHLDSLITLHQRKLSSLKNLKNRLLDKMFCYEKSQFPSIRFKEFTNAWEQWKARDILLPYRQKNDKNLALIGYSVSNKEGFVDQKEFFDDGGKAVYADKKNSLIISFDMFAYNPSRINVGSIALFKNTINGLVSPIYEVFKVSANSNPDLIYLWFKSECFNEIVANNSNKSVRDTLNLKQFEDNLLNLPVLQEQNKIANLFSHLDSLITLHQRKLNSLKNIKNTLLEKMFV</sequence>
<evidence type="ECO:0000256" key="1">
    <source>
        <dbReference type="ARBA" id="ARBA00010923"/>
    </source>
</evidence>
<dbReference type="REBASE" id="18037">
    <property type="entry name" value="S.MagPGII"/>
</dbReference>
<dbReference type="KEGG" id="maa:MAG5640"/>
<dbReference type="HOGENOM" id="CLU_021095_0_1_14"/>
<dbReference type="PANTHER" id="PTHR30408">
    <property type="entry name" value="TYPE-1 RESTRICTION ENZYME ECOKI SPECIFICITY PROTEIN"/>
    <property type="match status" value="1"/>
</dbReference>
<dbReference type="GO" id="GO:0003677">
    <property type="term" value="F:DNA binding"/>
    <property type="evidence" value="ECO:0007669"/>
    <property type="project" value="UniProtKB-KW"/>
</dbReference>
<keyword evidence="6" id="KW-1185">Reference proteome</keyword>
<keyword evidence="3" id="KW-0238">DNA-binding</keyword>
<organism evidence="5 6">
    <name type="scientific">Mycoplasmopsis agalactiae (strain NCTC 10123 / CIP 59.7 / PG2)</name>
    <name type="common">Mycoplasma agalactiae</name>
    <dbReference type="NCBI Taxonomy" id="347257"/>
    <lineage>
        <taxon>Bacteria</taxon>
        <taxon>Bacillati</taxon>
        <taxon>Mycoplasmatota</taxon>
        <taxon>Mycoplasmoidales</taxon>
        <taxon>Metamycoplasmataceae</taxon>
        <taxon>Mycoplasmopsis</taxon>
    </lineage>
</organism>
<proteinExistence type="inferred from homology"/>
<dbReference type="STRING" id="347257.MAG5640"/>
<dbReference type="PANTHER" id="PTHR30408:SF12">
    <property type="entry name" value="TYPE I RESTRICTION ENZYME MJAVIII SPECIFICITY SUBUNIT"/>
    <property type="match status" value="1"/>
</dbReference>
<dbReference type="Pfam" id="PF01420">
    <property type="entry name" value="Methylase_S"/>
    <property type="match status" value="2"/>
</dbReference>
<dbReference type="CDD" id="cd17275">
    <property type="entry name" value="RMtype1_S_MjaORF132P-TRD1-CR1_like"/>
    <property type="match status" value="1"/>
</dbReference>
<dbReference type="SUPFAM" id="SSF116734">
    <property type="entry name" value="DNA methylase specificity domain"/>
    <property type="match status" value="2"/>
</dbReference>
<evidence type="ECO:0000259" key="4">
    <source>
        <dbReference type="Pfam" id="PF01420"/>
    </source>
</evidence>
<comment type="similarity">
    <text evidence="1">Belongs to the type-I restriction system S methylase family.</text>
</comment>
<feature type="domain" description="Type I restriction modification DNA specificity" evidence="4">
    <location>
        <begin position="273"/>
        <end position="396"/>
    </location>
</feature>
<gene>
    <name evidence="5" type="primary">hsdS</name>
    <name evidence="5" type="ordered locus">MAG5640</name>
</gene>
<dbReference type="Proteomes" id="UP000007065">
    <property type="component" value="Chromosome"/>
</dbReference>
<keyword evidence="2" id="KW-0680">Restriction system</keyword>
<dbReference type="InterPro" id="IPR000055">
    <property type="entry name" value="Restrct_endonuc_typeI_TRD"/>
</dbReference>
<name>A5IZ05_MYCAP</name>
<evidence type="ECO:0000313" key="6">
    <source>
        <dbReference type="Proteomes" id="UP000007065"/>
    </source>
</evidence>
<dbReference type="AlphaFoldDB" id="A5IZ05"/>
<dbReference type="GO" id="GO:0009307">
    <property type="term" value="P:DNA restriction-modification system"/>
    <property type="evidence" value="ECO:0007669"/>
    <property type="project" value="UniProtKB-KW"/>
</dbReference>
<dbReference type="RefSeq" id="WP_011949722.1">
    <property type="nucleotide sequence ID" value="NC_009497.1"/>
</dbReference>
<dbReference type="InterPro" id="IPR044946">
    <property type="entry name" value="Restrct_endonuc_typeI_TRD_sf"/>
</dbReference>
<dbReference type="GeneID" id="93358478"/>
<dbReference type="Gene3D" id="1.10.287.1120">
    <property type="entry name" value="Bipartite methylase S protein"/>
    <property type="match status" value="1"/>
</dbReference>
<dbReference type="EMBL" id="CU179680">
    <property type="protein sequence ID" value="CAL59264.1"/>
    <property type="molecule type" value="Genomic_DNA"/>
</dbReference>
<dbReference type="InterPro" id="IPR052021">
    <property type="entry name" value="Type-I_RS_S_subunit"/>
</dbReference>
<reference evidence="6" key="1">
    <citation type="journal article" date="2007" name="PLoS Genet.">
        <title>Being pathogenic, plastic, and sexual while living with a nearly minimal bacterial genome.</title>
        <authorList>
            <person name="Sirand-Pugnet P."/>
            <person name="Lartigue C."/>
            <person name="Marenda M."/>
            <person name="Jacob D."/>
            <person name="Barre A."/>
            <person name="Barbe V."/>
            <person name="Schenowitz C."/>
            <person name="Mangenot S."/>
            <person name="Couloux A."/>
            <person name="Segurens B."/>
            <person name="de Daruvar A."/>
            <person name="Blanchard A."/>
            <person name="Citti C."/>
        </authorList>
    </citation>
    <scope>NUCLEOTIDE SEQUENCE [LARGE SCALE GENOMIC DNA]</scope>
    <source>
        <strain evidence="6">PG2</strain>
    </source>
</reference>
<accession>A5IZ05</accession>
<dbReference type="Gene3D" id="3.90.220.20">
    <property type="entry name" value="DNA methylase specificity domains"/>
    <property type="match status" value="2"/>
</dbReference>